<feature type="binding site" description="axial binding residue" evidence="9">
    <location>
        <position position="309"/>
    </location>
    <ligand>
        <name>heme b</name>
        <dbReference type="ChEBI" id="CHEBI:60344"/>
        <label>1</label>
    </ligand>
    <ligandPart>
        <name>Fe</name>
        <dbReference type="ChEBI" id="CHEBI:18248"/>
    </ligandPart>
</feature>
<dbReference type="GO" id="GO:0046872">
    <property type="term" value="F:metal ion binding"/>
    <property type="evidence" value="ECO:0007669"/>
    <property type="project" value="UniProtKB-KW"/>
</dbReference>
<gene>
    <name evidence="13" type="ORF">RJ639_006688</name>
</gene>
<protein>
    <recommendedName>
        <fullName evidence="8">Cytochrome b561 and DOMON domain-containing protein</fullName>
    </recommendedName>
</protein>
<dbReference type="Gene3D" id="1.20.120.1770">
    <property type="match status" value="1"/>
</dbReference>
<feature type="transmembrane region" description="Helical" evidence="10">
    <location>
        <begin position="347"/>
        <end position="365"/>
    </location>
</feature>
<dbReference type="AlphaFoldDB" id="A0AA88W016"/>
<keyword evidence="9" id="KW-0479">Metal-binding</keyword>
<feature type="binding site" description="axial binding residue" evidence="9">
    <location>
        <position position="276"/>
    </location>
    <ligand>
        <name>heme b</name>
        <dbReference type="ChEBI" id="CHEBI:60344"/>
        <label>1</label>
    </ligand>
    <ligandPart>
        <name>Fe</name>
        <dbReference type="ChEBI" id="CHEBI:18248"/>
    </ligandPart>
</feature>
<evidence type="ECO:0000259" key="11">
    <source>
        <dbReference type="PROSITE" id="PS50836"/>
    </source>
</evidence>
<evidence type="ECO:0000256" key="8">
    <source>
        <dbReference type="PIRNR" id="PIRNR037471"/>
    </source>
</evidence>
<name>A0AA88W016_9ASTE</name>
<keyword evidence="2 8" id="KW-0813">Transport</keyword>
<evidence type="ECO:0000256" key="7">
    <source>
        <dbReference type="ARBA" id="ARBA00023136"/>
    </source>
</evidence>
<dbReference type="EMBL" id="JAVXUP010001004">
    <property type="protein sequence ID" value="KAK3017394.1"/>
    <property type="molecule type" value="Genomic_DNA"/>
</dbReference>
<dbReference type="InterPro" id="IPR006593">
    <property type="entry name" value="Cyt_b561/ferric_Rdtase_TM"/>
</dbReference>
<keyword evidence="3 10" id="KW-0812">Transmembrane</keyword>
<proteinExistence type="predicted"/>
<feature type="binding site" description="axial binding residue" evidence="9">
    <location>
        <position position="345"/>
    </location>
    <ligand>
        <name>heme b</name>
        <dbReference type="ChEBI" id="CHEBI:60344"/>
        <label>1</label>
    </ligand>
    <ligandPart>
        <name>Fe</name>
        <dbReference type="ChEBI" id="CHEBI:18248"/>
    </ligandPart>
</feature>
<feature type="transmembrane region" description="Helical" evidence="10">
    <location>
        <begin position="241"/>
        <end position="262"/>
    </location>
</feature>
<feature type="binding site" description="axial binding residue" evidence="9">
    <location>
        <position position="240"/>
    </location>
    <ligand>
        <name>heme b</name>
        <dbReference type="ChEBI" id="CHEBI:60344"/>
        <label>1</label>
    </ligand>
    <ligandPart>
        <name>Fe</name>
        <dbReference type="ChEBI" id="CHEBI:18248"/>
    </ligandPart>
</feature>
<evidence type="ECO:0000313" key="14">
    <source>
        <dbReference type="Proteomes" id="UP001188597"/>
    </source>
</evidence>
<dbReference type="CDD" id="cd08760">
    <property type="entry name" value="Cyt_b561_FRRS1_like"/>
    <property type="match status" value="1"/>
</dbReference>
<comment type="cofactor">
    <cofactor evidence="8">
        <name>heme b</name>
        <dbReference type="ChEBI" id="CHEBI:60344"/>
    </cofactor>
    <text evidence="8">Binds 2 heme b groups non-covalently.</text>
</comment>
<feature type="transmembrane region" description="Helical" evidence="10">
    <location>
        <begin position="274"/>
        <end position="297"/>
    </location>
</feature>
<keyword evidence="4" id="KW-0732">Signal</keyword>
<keyword evidence="6 10" id="KW-1133">Transmembrane helix</keyword>
<evidence type="ECO:0000259" key="12">
    <source>
        <dbReference type="PROSITE" id="PS50939"/>
    </source>
</evidence>
<dbReference type="SMART" id="SM00665">
    <property type="entry name" value="B561"/>
    <property type="match status" value="1"/>
</dbReference>
<keyword evidence="7 8" id="KW-0472">Membrane</keyword>
<feature type="domain" description="DOMON" evidence="11">
    <location>
        <begin position="73"/>
        <end position="195"/>
    </location>
</feature>
<evidence type="ECO:0000256" key="4">
    <source>
        <dbReference type="ARBA" id="ARBA00022729"/>
    </source>
</evidence>
<evidence type="ECO:0000256" key="10">
    <source>
        <dbReference type="SAM" id="Phobius"/>
    </source>
</evidence>
<keyword evidence="5 8" id="KW-0249">Electron transport</keyword>
<evidence type="ECO:0000256" key="3">
    <source>
        <dbReference type="ARBA" id="ARBA00022692"/>
    </source>
</evidence>
<reference evidence="13" key="1">
    <citation type="submission" date="2022-12" db="EMBL/GenBank/DDBJ databases">
        <title>Draft genome assemblies for two species of Escallonia (Escalloniales).</title>
        <authorList>
            <person name="Chanderbali A."/>
            <person name="Dervinis C."/>
            <person name="Anghel I."/>
            <person name="Soltis D."/>
            <person name="Soltis P."/>
            <person name="Zapata F."/>
        </authorList>
    </citation>
    <scope>NUCLEOTIDE SEQUENCE</scope>
    <source>
        <strain evidence="13">UCBG64.0493</strain>
        <tissue evidence="13">Leaf</tissue>
    </source>
</reference>
<evidence type="ECO:0000313" key="13">
    <source>
        <dbReference type="EMBL" id="KAK3017394.1"/>
    </source>
</evidence>
<accession>A0AA88W016</accession>
<evidence type="ECO:0000256" key="5">
    <source>
        <dbReference type="ARBA" id="ARBA00022982"/>
    </source>
</evidence>
<feature type="transmembrane region" description="Helical" evidence="10">
    <location>
        <begin position="309"/>
        <end position="327"/>
    </location>
</feature>
<feature type="domain" description="Cytochrome b561" evidence="12">
    <location>
        <begin position="202"/>
        <end position="400"/>
    </location>
</feature>
<evidence type="ECO:0000256" key="9">
    <source>
        <dbReference type="PIRSR" id="PIRSR037471-1"/>
    </source>
</evidence>
<evidence type="ECO:0000256" key="1">
    <source>
        <dbReference type="ARBA" id="ARBA00004370"/>
    </source>
</evidence>
<dbReference type="PANTHER" id="PTHR23130:SF175">
    <property type="entry name" value="CYTOCHROME B561 AND DOMON DOMAIN-CONTAINING PROTEIN"/>
    <property type="match status" value="1"/>
</dbReference>
<feature type="transmembrane region" description="Helical" evidence="10">
    <location>
        <begin position="377"/>
        <end position="401"/>
    </location>
</feature>
<organism evidence="13 14">
    <name type="scientific">Escallonia herrerae</name>
    <dbReference type="NCBI Taxonomy" id="1293975"/>
    <lineage>
        <taxon>Eukaryota</taxon>
        <taxon>Viridiplantae</taxon>
        <taxon>Streptophyta</taxon>
        <taxon>Embryophyta</taxon>
        <taxon>Tracheophyta</taxon>
        <taxon>Spermatophyta</taxon>
        <taxon>Magnoliopsida</taxon>
        <taxon>eudicotyledons</taxon>
        <taxon>Gunneridae</taxon>
        <taxon>Pentapetalae</taxon>
        <taxon>asterids</taxon>
        <taxon>campanulids</taxon>
        <taxon>Escalloniales</taxon>
        <taxon>Escalloniaceae</taxon>
        <taxon>Escallonia</taxon>
    </lineage>
</organism>
<keyword evidence="14" id="KW-1185">Reference proteome</keyword>
<evidence type="ECO:0000256" key="2">
    <source>
        <dbReference type="ARBA" id="ARBA00022448"/>
    </source>
</evidence>
<keyword evidence="9" id="KW-0408">Iron</keyword>
<dbReference type="PIRSF" id="PIRSF037471">
    <property type="entry name" value="UCP037471"/>
    <property type="match status" value="1"/>
</dbReference>
<sequence length="424" mass="47954">MAPRKRRSALAVKRGRTSSQFTNMYYCHFPVLLILVSISLTSMGAYSHPCSEDFLKITAERNVTGGCKKLNTLGAEFRWNQHPNGSQIDIAFGAKLEADAGWVAWGVNPGDTPQMVGTRALIGIKQPNGSLVINTYNITRDTKRRCQLLPSKIDVAVNNLKFDYSSEIRYYVIYASLDLPPAYHISKFKHVWQVGYKAEGLEPKMHPTTLHNVDSIQTLDLVSGSSHSIGRHRRHLRSVHGILNIAGWGTLLPIGVIIARYFKSYPIKKQGWFALHISCQIVGYFLGTTGFIIGLWLGHASKHYSFFTHRILAIFIFAFTTLQMFALRLRPGKNDEYREYWNMYHHFLGYALLAVISANIFQGIAILKPENTWKWGYIGLLGFLLSIALALEVFTWCKFCYKKNRIRKGRSPSTVSQVSGVGRD</sequence>
<dbReference type="PANTHER" id="PTHR23130">
    <property type="entry name" value="CYTOCHROME B561 AND DOMON DOMAIN-CONTAINING PROTEIN"/>
    <property type="match status" value="1"/>
</dbReference>
<dbReference type="Pfam" id="PF04526">
    <property type="entry name" value="DUF568"/>
    <property type="match status" value="1"/>
</dbReference>
<comment type="caution">
    <text evidence="13">The sequence shown here is derived from an EMBL/GenBank/DDBJ whole genome shotgun (WGS) entry which is preliminary data.</text>
</comment>
<dbReference type="Proteomes" id="UP001188597">
    <property type="component" value="Unassembled WGS sequence"/>
</dbReference>
<dbReference type="InterPro" id="IPR017214">
    <property type="entry name" value="UCP037471"/>
</dbReference>
<dbReference type="CDD" id="cd09629">
    <property type="entry name" value="DOMON_CIL1_like"/>
    <property type="match status" value="1"/>
</dbReference>
<dbReference type="InterPro" id="IPR005018">
    <property type="entry name" value="DOMON_domain"/>
</dbReference>
<dbReference type="InterPro" id="IPR045265">
    <property type="entry name" value="AIR12_DOMON"/>
</dbReference>
<dbReference type="GO" id="GO:0016020">
    <property type="term" value="C:membrane"/>
    <property type="evidence" value="ECO:0007669"/>
    <property type="project" value="UniProtKB-SubCell"/>
</dbReference>
<evidence type="ECO:0000256" key="6">
    <source>
        <dbReference type="ARBA" id="ARBA00022989"/>
    </source>
</evidence>
<dbReference type="PROSITE" id="PS50939">
    <property type="entry name" value="CYTOCHROME_B561"/>
    <property type="match status" value="1"/>
</dbReference>
<comment type="subcellular location">
    <subcellularLocation>
        <location evidence="1">Membrane</location>
    </subcellularLocation>
</comment>
<dbReference type="PROSITE" id="PS50836">
    <property type="entry name" value="DOMON"/>
    <property type="match status" value="1"/>
</dbReference>